<dbReference type="InterPro" id="IPR051463">
    <property type="entry name" value="Peptidase_U62_metallo"/>
</dbReference>
<dbReference type="InParanoid" id="A0A4R6QHB9"/>
<dbReference type="Proteomes" id="UP000295361">
    <property type="component" value="Unassembled WGS sequence"/>
</dbReference>
<name>A0A4R6QHB9_9BURK</name>
<evidence type="ECO:0000259" key="5">
    <source>
        <dbReference type="Pfam" id="PF01523"/>
    </source>
</evidence>
<protein>
    <submittedName>
        <fullName evidence="7">TldD protein</fullName>
    </submittedName>
</protein>
<evidence type="ECO:0000313" key="7">
    <source>
        <dbReference type="EMBL" id="TDP62463.1"/>
    </source>
</evidence>
<dbReference type="AlphaFoldDB" id="A0A4R6QHB9"/>
<gene>
    <name evidence="7" type="ORF">DES47_10741</name>
</gene>
<dbReference type="GO" id="GO:0008237">
    <property type="term" value="F:metallopeptidase activity"/>
    <property type="evidence" value="ECO:0007669"/>
    <property type="project" value="UniProtKB-KW"/>
</dbReference>
<dbReference type="Gene3D" id="3.30.2290.10">
    <property type="entry name" value="PmbA/TldD superfamily"/>
    <property type="match status" value="1"/>
</dbReference>
<dbReference type="Pfam" id="PF19289">
    <property type="entry name" value="PmbA_TldD_3rd"/>
    <property type="match status" value="1"/>
</dbReference>
<feature type="domain" description="Metalloprotease TldD/E C-terminal" evidence="6">
    <location>
        <begin position="226"/>
        <end position="448"/>
    </location>
</feature>
<dbReference type="InterPro" id="IPR045569">
    <property type="entry name" value="Metalloprtase-TldD/E_C"/>
</dbReference>
<organism evidence="7 8">
    <name type="scientific">Roseateles toxinivorans</name>
    <dbReference type="NCBI Taxonomy" id="270368"/>
    <lineage>
        <taxon>Bacteria</taxon>
        <taxon>Pseudomonadati</taxon>
        <taxon>Pseudomonadota</taxon>
        <taxon>Betaproteobacteria</taxon>
        <taxon>Burkholderiales</taxon>
        <taxon>Sphaerotilaceae</taxon>
        <taxon>Roseateles</taxon>
    </lineage>
</organism>
<dbReference type="PANTHER" id="PTHR30624">
    <property type="entry name" value="UNCHARACTERIZED PROTEIN TLDD AND PMBA"/>
    <property type="match status" value="1"/>
</dbReference>
<evidence type="ECO:0000256" key="3">
    <source>
        <dbReference type="ARBA" id="ARBA00022801"/>
    </source>
</evidence>
<dbReference type="InterPro" id="IPR035068">
    <property type="entry name" value="TldD/PmbA_N"/>
</dbReference>
<dbReference type="GO" id="GO:0005829">
    <property type="term" value="C:cytosol"/>
    <property type="evidence" value="ECO:0007669"/>
    <property type="project" value="TreeGrafter"/>
</dbReference>
<dbReference type="InterPro" id="IPR036059">
    <property type="entry name" value="TldD/PmbA_sf"/>
</dbReference>
<accession>A0A4R6QHB9</accession>
<keyword evidence="4" id="KW-0482">Metalloprotease</keyword>
<evidence type="ECO:0000313" key="8">
    <source>
        <dbReference type="Proteomes" id="UP000295361"/>
    </source>
</evidence>
<dbReference type="InterPro" id="IPR002510">
    <property type="entry name" value="Metalloprtase-TldD/E_N"/>
</dbReference>
<keyword evidence="3" id="KW-0378">Hydrolase</keyword>
<evidence type="ECO:0000259" key="6">
    <source>
        <dbReference type="Pfam" id="PF19289"/>
    </source>
</evidence>
<dbReference type="PANTHER" id="PTHR30624:SF0">
    <property type="entry name" value="METALLOPROTEASE SLR0863"/>
    <property type="match status" value="1"/>
</dbReference>
<keyword evidence="8" id="KW-1185">Reference proteome</keyword>
<feature type="domain" description="Metalloprotease TldD/E N-terminal" evidence="5">
    <location>
        <begin position="16"/>
        <end position="77"/>
    </location>
</feature>
<comment type="caution">
    <text evidence="7">The sequence shown here is derived from an EMBL/GenBank/DDBJ whole genome shotgun (WGS) entry which is preliminary data.</text>
</comment>
<evidence type="ECO:0000256" key="1">
    <source>
        <dbReference type="ARBA" id="ARBA00005836"/>
    </source>
</evidence>
<evidence type="ECO:0000256" key="2">
    <source>
        <dbReference type="ARBA" id="ARBA00022670"/>
    </source>
</evidence>
<dbReference type="GO" id="GO:0006508">
    <property type="term" value="P:proteolysis"/>
    <property type="evidence" value="ECO:0007669"/>
    <property type="project" value="UniProtKB-KW"/>
</dbReference>
<proteinExistence type="inferred from homology"/>
<dbReference type="Pfam" id="PF01523">
    <property type="entry name" value="PmbA_TldD_1st"/>
    <property type="match status" value="1"/>
</dbReference>
<sequence length="455" mass="48573">MPTSFLQAPTGAAYSELRQHELRKTRMLMMDGSLTLNSRTAEGGISARVYQDGYWGFASAPEAAQAARVSDKALANARAMARFGAKSSLPLPGGSYRGEHVFAGRRALTPAECQQRLAELHAWCKIRFPALKSTRFLLADEHHSKQLATSLGGQSLASIQRALCYITFITEDAQGSPVELSLPLSCKGSLADLDLSIAKLAPELEGLHEHLMAKRHAVAARGGLHTVVMAPELAGMLAHEAMGHPCEADLVLGGAVTRDLLGQRVASELVSMVDLAHSYRGEELMIPVYADDEGVPGQDAVLIDKGVLSTFMNSRETAALLGHAPTGSARAYNPNDEPLVRMRNTAILPGTSKLDEMIAGVDDGYLLMKTSNGQADSTTEFMFGISLAYEIRGGKLGRAIRDTTLSGSAIKVLQSVDAVSDDMHWTCSGYCGKKQPMVVSMGGPALRARAHLGGE</sequence>
<reference evidence="7 8" key="1">
    <citation type="submission" date="2019-03" db="EMBL/GenBank/DDBJ databases">
        <title>Genomic Encyclopedia of Type Strains, Phase IV (KMG-IV): sequencing the most valuable type-strain genomes for metagenomic binning, comparative biology and taxonomic classification.</title>
        <authorList>
            <person name="Goeker M."/>
        </authorList>
    </citation>
    <scope>NUCLEOTIDE SEQUENCE [LARGE SCALE GENOMIC DNA]</scope>
    <source>
        <strain evidence="7 8">DSM 16998</strain>
    </source>
</reference>
<dbReference type="EMBL" id="SNXS01000007">
    <property type="protein sequence ID" value="TDP62463.1"/>
    <property type="molecule type" value="Genomic_DNA"/>
</dbReference>
<comment type="similarity">
    <text evidence="1">Belongs to the peptidase U62 family.</text>
</comment>
<dbReference type="SUPFAM" id="SSF111283">
    <property type="entry name" value="Putative modulator of DNA gyrase, PmbA/TldD"/>
    <property type="match status" value="1"/>
</dbReference>
<evidence type="ECO:0000256" key="4">
    <source>
        <dbReference type="ARBA" id="ARBA00023049"/>
    </source>
</evidence>
<dbReference type="RefSeq" id="WP_166652121.1">
    <property type="nucleotide sequence ID" value="NZ_SNXS01000007.1"/>
</dbReference>
<keyword evidence="2" id="KW-0645">Protease</keyword>